<dbReference type="STRING" id="1697053.AKN87_02795"/>
<dbReference type="EMBL" id="CP012365">
    <property type="protein sequence ID" value="AKX58656.1"/>
    <property type="molecule type" value="Genomic_DNA"/>
</dbReference>
<dbReference type="PANTHER" id="PTHR40252">
    <property type="entry name" value="BLR0328 PROTEIN"/>
    <property type="match status" value="1"/>
</dbReference>
<dbReference type="Pfam" id="PF08495">
    <property type="entry name" value="FIST"/>
    <property type="match status" value="1"/>
</dbReference>
<dbReference type="Pfam" id="PF10442">
    <property type="entry name" value="FIST_C"/>
    <property type="match status" value="1"/>
</dbReference>
<dbReference type="AlphaFoldDB" id="A0A0K1XBF1"/>
<dbReference type="NCBIfam" id="NF041558">
    <property type="entry name" value="NosP"/>
    <property type="match status" value="1"/>
</dbReference>
<proteinExistence type="predicted"/>
<gene>
    <name evidence="3" type="ORF">AKN88_00900</name>
</gene>
<dbReference type="Proteomes" id="UP000063953">
    <property type="component" value="Chromosome"/>
</dbReference>
<dbReference type="PANTHER" id="PTHR40252:SF2">
    <property type="entry name" value="BLR0328 PROTEIN"/>
    <property type="match status" value="1"/>
</dbReference>
<dbReference type="SMART" id="SM01204">
    <property type="entry name" value="FIST_C"/>
    <property type="match status" value="1"/>
</dbReference>
<reference evidence="3 4" key="1">
    <citation type="journal article" date="2015" name="Genome Announc.">
        <title>Genome Sequences of Oblitimonas alkaliphila gen. nov. sp. nov. (Proposed), a Novel Bacterium of the Pseudomonadaceae Family.</title>
        <authorList>
            <person name="Lauer A.C."/>
            <person name="Nicholson A.C."/>
            <person name="Humrighouse B.W."/>
            <person name="Emery B."/>
            <person name="Drobish A."/>
            <person name="Juieng P."/>
            <person name="Loparev V."/>
            <person name="McQuiston J.R."/>
        </authorList>
    </citation>
    <scope>NUCLEOTIDE SEQUENCE [LARGE SCALE GENOMIC DNA]</scope>
    <source>
        <strain evidence="3 4">E5571</strain>
    </source>
</reference>
<keyword evidence="4" id="KW-1185">Reference proteome</keyword>
<feature type="domain" description="FIST C-domain" evidence="2">
    <location>
        <begin position="237"/>
        <end position="365"/>
    </location>
</feature>
<dbReference type="InterPro" id="IPR019494">
    <property type="entry name" value="FIST_C"/>
</dbReference>
<protein>
    <submittedName>
        <fullName evidence="3">GfdT protein</fullName>
    </submittedName>
</protein>
<sequence>MQQMNQVITRAVSYALDTQQAAQELAAQLADPEIGFVLFFCSAEFDLARLSVAIEQSQPEVMVVGCTTAGEITPFGYARGCICALGFSRQLFTVGAALIEEMEQFSLIKAQELVGSLINQCRSSTQAVLPIKDHSFVLTLFDGLASREETVLAALSAALGGIPLFGGSAGDDNYLSQTHVYYQGRFHSGAAIVVLINTPLEFEVFNMHHLTPSAEKLVVTKVDSQLRQVLEVNAEPAVSAYQQLTAAQQLGMDVFACHPLAVKIGENYYPRAIQKANHNQSLTFYCAVDNGIVLTAMQRQSLIDTLNQLFTGINQRLGELLLTIGCDCVLRRLESEITGQHQRVEQILIEQQVVGFNTYGEQINGMHVNQTFTGVAIGKKYKQRRS</sequence>
<accession>A0A0K1XBF1</accession>
<dbReference type="RefSeq" id="WP_053099561.1">
    <property type="nucleotide sequence ID" value="NZ_CP012365.1"/>
</dbReference>
<dbReference type="InterPro" id="IPR013702">
    <property type="entry name" value="FIST_domain_N"/>
</dbReference>
<feature type="domain" description="FIST" evidence="1">
    <location>
        <begin position="33"/>
        <end position="236"/>
    </location>
</feature>
<organism evidence="3 4">
    <name type="scientific">Thiopseudomonas alkaliphila</name>
    <dbReference type="NCBI Taxonomy" id="1697053"/>
    <lineage>
        <taxon>Bacteria</taxon>
        <taxon>Pseudomonadati</taxon>
        <taxon>Pseudomonadota</taxon>
        <taxon>Gammaproteobacteria</taxon>
        <taxon>Pseudomonadales</taxon>
        <taxon>Pseudomonadaceae</taxon>
        <taxon>Thiopseudomonas</taxon>
    </lineage>
</organism>
<dbReference type="PATRIC" id="fig|1698449.3.peg.181"/>
<evidence type="ECO:0000313" key="4">
    <source>
        <dbReference type="Proteomes" id="UP000063953"/>
    </source>
</evidence>
<evidence type="ECO:0000313" key="3">
    <source>
        <dbReference type="EMBL" id="AKX58656.1"/>
    </source>
</evidence>
<dbReference type="SMART" id="SM00897">
    <property type="entry name" value="FIST"/>
    <property type="match status" value="1"/>
</dbReference>
<evidence type="ECO:0000259" key="2">
    <source>
        <dbReference type="SMART" id="SM01204"/>
    </source>
</evidence>
<name>A0A0K1XBF1_9GAMM</name>
<evidence type="ECO:0000259" key="1">
    <source>
        <dbReference type="SMART" id="SM00897"/>
    </source>
</evidence>